<comment type="caution">
    <text evidence="1">The sequence shown here is derived from an EMBL/GenBank/DDBJ whole genome shotgun (WGS) entry which is preliminary data.</text>
</comment>
<keyword evidence="2" id="KW-1185">Reference proteome</keyword>
<evidence type="ECO:0000313" key="2">
    <source>
        <dbReference type="Proteomes" id="UP000596742"/>
    </source>
</evidence>
<reference evidence="1" key="1">
    <citation type="submission" date="2018-11" db="EMBL/GenBank/DDBJ databases">
        <authorList>
            <person name="Alioto T."/>
            <person name="Alioto T."/>
        </authorList>
    </citation>
    <scope>NUCLEOTIDE SEQUENCE</scope>
</reference>
<dbReference type="Proteomes" id="UP000596742">
    <property type="component" value="Unassembled WGS sequence"/>
</dbReference>
<proteinExistence type="predicted"/>
<gene>
    <name evidence="1" type="ORF">MGAL_10B012296</name>
</gene>
<protein>
    <submittedName>
        <fullName evidence="1">Uncharacterized protein</fullName>
    </submittedName>
</protein>
<organism evidence="1 2">
    <name type="scientific">Mytilus galloprovincialis</name>
    <name type="common">Mediterranean mussel</name>
    <dbReference type="NCBI Taxonomy" id="29158"/>
    <lineage>
        <taxon>Eukaryota</taxon>
        <taxon>Metazoa</taxon>
        <taxon>Spiralia</taxon>
        <taxon>Lophotrochozoa</taxon>
        <taxon>Mollusca</taxon>
        <taxon>Bivalvia</taxon>
        <taxon>Autobranchia</taxon>
        <taxon>Pteriomorphia</taxon>
        <taxon>Mytilida</taxon>
        <taxon>Mytiloidea</taxon>
        <taxon>Mytilidae</taxon>
        <taxon>Mytilinae</taxon>
        <taxon>Mytilus</taxon>
    </lineage>
</organism>
<evidence type="ECO:0000313" key="1">
    <source>
        <dbReference type="EMBL" id="VDI63781.1"/>
    </source>
</evidence>
<dbReference type="EMBL" id="UYJE01008418">
    <property type="protein sequence ID" value="VDI63781.1"/>
    <property type="molecule type" value="Genomic_DNA"/>
</dbReference>
<accession>A0A8B6GH33</accession>
<name>A0A8B6GH33_MYTGA</name>
<dbReference type="OrthoDB" id="6076694at2759"/>
<dbReference type="AlphaFoldDB" id="A0A8B6GH33"/>
<sequence>MYKSKDCKRIKRSCVELFCRGKGFIPVNENHFPKFINNVETDVLEGEPALATRLRVGEKVNSKCMSGTLGGFLKVFGDVTFLTCAHVVIHEDNLSGTRLTFQSNEPVYMDYVRPSPTSTDAQNSEISLRCGKLRYIEFRTDRPGETSIDAALIKLQKGIDIDMEDFIANIRNQQHNLQFHGIISPFLNDNCIDSDKMFHGISFRQFDNVTFGATSGLSSNISTMHMPEEKEEGIHVDREPIMVTYKKVVESENQASSNSCLFSSGPPIFSNNAHLQETRLKKVDKQRTLRRLSRCMYNQISVTQIPFQPGDSGTCIYVRDNSLNVFGCIGMAIANHPDLAGGVIVTPMKDILKTFHVDIH</sequence>